<keyword evidence="1" id="KW-0378">Hydrolase</keyword>
<evidence type="ECO:0000256" key="1">
    <source>
        <dbReference type="ARBA" id="ARBA00023295"/>
    </source>
</evidence>
<protein>
    <recommendedName>
        <fullName evidence="4">Beta-mannosidase</fullName>
    </recommendedName>
</protein>
<sequence>MAMKVETEFYRRNREIDPKTGNGNTMGALYWQLNDIWPGTTWASIEYGGKWKLLQSYAIDFFSNQLVTAYEDTNETLKVVLVRDDFGDKQ</sequence>
<dbReference type="PANTHER" id="PTHR43730:SF1">
    <property type="entry name" value="BETA-MANNOSIDASE"/>
    <property type="match status" value="1"/>
</dbReference>
<dbReference type="GO" id="GO:0006516">
    <property type="term" value="P:glycoprotein catabolic process"/>
    <property type="evidence" value="ECO:0007669"/>
    <property type="project" value="TreeGrafter"/>
</dbReference>
<accession>A0A7R9MTQ4</accession>
<organism evidence="2">
    <name type="scientific">Oppiella nova</name>
    <dbReference type="NCBI Taxonomy" id="334625"/>
    <lineage>
        <taxon>Eukaryota</taxon>
        <taxon>Metazoa</taxon>
        <taxon>Ecdysozoa</taxon>
        <taxon>Arthropoda</taxon>
        <taxon>Chelicerata</taxon>
        <taxon>Arachnida</taxon>
        <taxon>Acari</taxon>
        <taxon>Acariformes</taxon>
        <taxon>Sarcoptiformes</taxon>
        <taxon>Oribatida</taxon>
        <taxon>Brachypylina</taxon>
        <taxon>Oppioidea</taxon>
        <taxon>Oppiidae</taxon>
        <taxon>Oppiella</taxon>
    </lineage>
</organism>
<dbReference type="AlphaFoldDB" id="A0A7R9MTQ4"/>
<dbReference type="SUPFAM" id="SSF51445">
    <property type="entry name" value="(Trans)glycosidases"/>
    <property type="match status" value="1"/>
</dbReference>
<proteinExistence type="predicted"/>
<dbReference type="Proteomes" id="UP000728032">
    <property type="component" value="Unassembled WGS sequence"/>
</dbReference>
<dbReference type="EMBL" id="CAJPVJ010053675">
    <property type="protein sequence ID" value="CAG2183400.1"/>
    <property type="molecule type" value="Genomic_DNA"/>
</dbReference>
<reference evidence="2" key="1">
    <citation type="submission" date="2020-11" db="EMBL/GenBank/DDBJ databases">
        <authorList>
            <person name="Tran Van P."/>
        </authorList>
    </citation>
    <scope>NUCLEOTIDE SEQUENCE</scope>
</reference>
<keyword evidence="1" id="KW-0326">Glycosidase</keyword>
<gene>
    <name evidence="2" type="ORF">ONB1V03_LOCUS22821</name>
</gene>
<evidence type="ECO:0000313" key="3">
    <source>
        <dbReference type="Proteomes" id="UP000728032"/>
    </source>
</evidence>
<feature type="non-terminal residue" evidence="2">
    <location>
        <position position="1"/>
    </location>
</feature>
<dbReference type="Gene3D" id="3.20.20.80">
    <property type="entry name" value="Glycosidases"/>
    <property type="match status" value="1"/>
</dbReference>
<name>A0A7R9MTQ4_9ACAR</name>
<evidence type="ECO:0008006" key="4">
    <source>
        <dbReference type="Google" id="ProtNLM"/>
    </source>
</evidence>
<dbReference type="InterPro" id="IPR017853">
    <property type="entry name" value="GH"/>
</dbReference>
<dbReference type="PANTHER" id="PTHR43730">
    <property type="entry name" value="BETA-MANNOSIDASE"/>
    <property type="match status" value="1"/>
</dbReference>
<evidence type="ECO:0000313" key="2">
    <source>
        <dbReference type="EMBL" id="CAD7666351.1"/>
    </source>
</evidence>
<dbReference type="OrthoDB" id="2866996at2759"/>
<dbReference type="EMBL" id="OC968500">
    <property type="protein sequence ID" value="CAD7666351.1"/>
    <property type="molecule type" value="Genomic_DNA"/>
</dbReference>
<keyword evidence="3" id="KW-1185">Reference proteome</keyword>
<dbReference type="InterPro" id="IPR050887">
    <property type="entry name" value="Beta-mannosidase_GH2"/>
</dbReference>
<dbReference type="GO" id="GO:0004567">
    <property type="term" value="F:beta-mannosidase activity"/>
    <property type="evidence" value="ECO:0007669"/>
    <property type="project" value="TreeGrafter"/>
</dbReference>